<dbReference type="GO" id="GO:0020037">
    <property type="term" value="F:heme binding"/>
    <property type="evidence" value="ECO:0007669"/>
    <property type="project" value="InterPro"/>
</dbReference>
<gene>
    <name evidence="3" type="ORF">HUK65_07345</name>
</gene>
<keyword evidence="2" id="KW-0560">Oxidoreductase</keyword>
<evidence type="ECO:0000313" key="3">
    <source>
        <dbReference type="EMBL" id="NYS24806.1"/>
    </source>
</evidence>
<reference evidence="3 4" key="1">
    <citation type="journal article" date="2000" name="Arch. Microbiol.">
        <title>Rhodobaca bogoriensis gen. nov. and sp. nov., an alkaliphilic purple nonsulfur bacterium from African Rift Valley soda lakes.</title>
        <authorList>
            <person name="Milford A.D."/>
            <person name="Achenbach L.A."/>
            <person name="Jung D.O."/>
            <person name="Madigan M.T."/>
        </authorList>
    </citation>
    <scope>NUCLEOTIDE SEQUENCE [LARGE SCALE GENOMIC DNA]</scope>
    <source>
        <strain evidence="3 4">2376</strain>
    </source>
</reference>
<comment type="caution">
    <text evidence="3">The sequence shown here is derived from an EMBL/GenBank/DDBJ whole genome shotgun (WGS) entry which is preliminary data.</text>
</comment>
<dbReference type="Proteomes" id="UP000529417">
    <property type="component" value="Unassembled WGS sequence"/>
</dbReference>
<dbReference type="Gene3D" id="1.10.630.10">
    <property type="entry name" value="Cytochrome P450"/>
    <property type="match status" value="1"/>
</dbReference>
<dbReference type="PRINTS" id="PR00359">
    <property type="entry name" value="BP450"/>
</dbReference>
<dbReference type="InterPro" id="IPR002397">
    <property type="entry name" value="Cyt_P450_B"/>
</dbReference>
<keyword evidence="2" id="KW-0349">Heme</keyword>
<evidence type="ECO:0000256" key="2">
    <source>
        <dbReference type="RuleBase" id="RU000461"/>
    </source>
</evidence>
<dbReference type="InterPro" id="IPR001128">
    <property type="entry name" value="Cyt_P450"/>
</dbReference>
<dbReference type="PANTHER" id="PTHR46696">
    <property type="entry name" value="P450, PUTATIVE (EUROFUNG)-RELATED"/>
    <property type="match status" value="1"/>
</dbReference>
<dbReference type="InterPro" id="IPR017972">
    <property type="entry name" value="Cyt_P450_CS"/>
</dbReference>
<evidence type="ECO:0000256" key="1">
    <source>
        <dbReference type="ARBA" id="ARBA00010617"/>
    </source>
</evidence>
<dbReference type="GO" id="GO:0016705">
    <property type="term" value="F:oxidoreductase activity, acting on paired donors, with incorporation or reduction of molecular oxygen"/>
    <property type="evidence" value="ECO:0007669"/>
    <property type="project" value="InterPro"/>
</dbReference>
<keyword evidence="2" id="KW-0408">Iron</keyword>
<organism evidence="3 4">
    <name type="scientific">Rhabdonatronobacter sediminivivens</name>
    <dbReference type="NCBI Taxonomy" id="2743469"/>
    <lineage>
        <taxon>Bacteria</taxon>
        <taxon>Pseudomonadati</taxon>
        <taxon>Pseudomonadota</taxon>
        <taxon>Alphaproteobacteria</taxon>
        <taxon>Rhodobacterales</taxon>
        <taxon>Paracoccaceae</taxon>
        <taxon>Rhabdonatronobacter</taxon>
    </lineage>
</organism>
<dbReference type="Pfam" id="PF00067">
    <property type="entry name" value="p450"/>
    <property type="match status" value="1"/>
</dbReference>
<protein>
    <submittedName>
        <fullName evidence="3">Cytochrome P450</fullName>
    </submittedName>
</protein>
<proteinExistence type="inferred from homology"/>
<dbReference type="EMBL" id="JACBXS010000011">
    <property type="protein sequence ID" value="NYS24806.1"/>
    <property type="molecule type" value="Genomic_DNA"/>
</dbReference>
<dbReference type="RefSeq" id="WP_179905506.1">
    <property type="nucleotide sequence ID" value="NZ_JACBXS010000011.1"/>
</dbReference>
<dbReference type="GO" id="GO:0004497">
    <property type="term" value="F:monooxygenase activity"/>
    <property type="evidence" value="ECO:0007669"/>
    <property type="project" value="UniProtKB-KW"/>
</dbReference>
<dbReference type="GO" id="GO:0005506">
    <property type="term" value="F:iron ion binding"/>
    <property type="evidence" value="ECO:0007669"/>
    <property type="project" value="InterPro"/>
</dbReference>
<dbReference type="PRINTS" id="PR00385">
    <property type="entry name" value="P450"/>
</dbReference>
<dbReference type="PANTHER" id="PTHR46696:SF1">
    <property type="entry name" value="CYTOCHROME P450 YJIB-RELATED"/>
    <property type="match status" value="1"/>
</dbReference>
<dbReference type="SUPFAM" id="SSF48264">
    <property type="entry name" value="Cytochrome P450"/>
    <property type="match status" value="1"/>
</dbReference>
<evidence type="ECO:0000313" key="4">
    <source>
        <dbReference type="Proteomes" id="UP000529417"/>
    </source>
</evidence>
<keyword evidence="2" id="KW-0503">Monooxygenase</keyword>
<dbReference type="AlphaFoldDB" id="A0A7Z0HYU9"/>
<comment type="similarity">
    <text evidence="1 2">Belongs to the cytochrome P450 family.</text>
</comment>
<keyword evidence="2" id="KW-0479">Metal-binding</keyword>
<sequence>MQDDTLAKVPFLDPADPSFSVRSQAVRAAREESWYARTPYGLAVLRYAPMKELILHPALRQGSHRWPDHCGATGLWAQWWKRIVLNVEGADHARLRRLAMPAFSPRLVSGLIPEFQRLCDALIAGFERHGRCEFMADFAEPYAARVICALVGVEAAQARALTDQAVRMGLALSVTYARDEAIADAAIAEMFAFSHQVVADRRAAPKDDFITALIGASTDERLSEQELHDMIVLSIFGGIDTTRNQLGLAMAQFMDHPDQWRLLGETPDLARAAVEEVMRTRPTVTWVTREAVEDFTYRGLEIAQGTTIHLFSESAATDPEHFAPGFDITARHKPHFGFGGGRHHCIGSPIARGDMTEALKMLAGRLRNPRPDGPAEWLPESGNTGPLRLPVRFDPLR</sequence>
<name>A0A7Z0HYU9_9RHOB</name>
<accession>A0A7Z0HYU9</accession>
<dbReference type="InterPro" id="IPR036396">
    <property type="entry name" value="Cyt_P450_sf"/>
</dbReference>
<dbReference type="PROSITE" id="PS00086">
    <property type="entry name" value="CYTOCHROME_P450"/>
    <property type="match status" value="1"/>
</dbReference>
<keyword evidence="4" id="KW-1185">Reference proteome</keyword>